<dbReference type="Gene3D" id="1.20.1110.10">
    <property type="entry name" value="Calcium-transporting ATPase, transmembrane domain"/>
    <property type="match status" value="1"/>
</dbReference>
<dbReference type="Proteomes" id="UP000001064">
    <property type="component" value="Unassembled WGS sequence"/>
</dbReference>
<dbReference type="InterPro" id="IPR001757">
    <property type="entry name" value="P_typ_ATPase"/>
</dbReference>
<dbReference type="KEGG" id="dpp:DICPUDRAFT_90846"/>
<keyword evidence="8 10" id="KW-0472">Membrane</keyword>
<organism evidence="12 13">
    <name type="scientific">Dictyostelium purpureum</name>
    <name type="common">Slime mold</name>
    <dbReference type="NCBI Taxonomy" id="5786"/>
    <lineage>
        <taxon>Eukaryota</taxon>
        <taxon>Amoebozoa</taxon>
        <taxon>Evosea</taxon>
        <taxon>Eumycetozoa</taxon>
        <taxon>Dictyostelia</taxon>
        <taxon>Dictyosteliales</taxon>
        <taxon>Dictyosteliaceae</taxon>
        <taxon>Dictyostelium</taxon>
    </lineage>
</organism>
<feature type="transmembrane region" description="Helical" evidence="10">
    <location>
        <begin position="790"/>
        <end position="812"/>
    </location>
</feature>
<dbReference type="OMA" id="DIKMILI"/>
<feature type="transmembrane region" description="Helical" evidence="10">
    <location>
        <begin position="99"/>
        <end position="122"/>
    </location>
</feature>
<dbReference type="GO" id="GO:0005886">
    <property type="term" value="C:plasma membrane"/>
    <property type="evidence" value="ECO:0000318"/>
    <property type="project" value="GO_Central"/>
</dbReference>
<evidence type="ECO:0000256" key="10">
    <source>
        <dbReference type="SAM" id="Phobius"/>
    </source>
</evidence>
<dbReference type="SUPFAM" id="SSF81653">
    <property type="entry name" value="Calcium ATPase, transduction domain A"/>
    <property type="match status" value="1"/>
</dbReference>
<dbReference type="Pfam" id="PF00689">
    <property type="entry name" value="Cation_ATPase_C"/>
    <property type="match status" value="1"/>
</dbReference>
<dbReference type="PANTHER" id="PTHR43294">
    <property type="entry name" value="SODIUM/POTASSIUM-TRANSPORTING ATPASE SUBUNIT ALPHA"/>
    <property type="match status" value="1"/>
</dbReference>
<dbReference type="GO" id="GO:0005524">
    <property type="term" value="F:ATP binding"/>
    <property type="evidence" value="ECO:0007669"/>
    <property type="project" value="UniProtKB-KW"/>
</dbReference>
<evidence type="ECO:0000313" key="12">
    <source>
        <dbReference type="EMBL" id="EGC28659.1"/>
    </source>
</evidence>
<dbReference type="GO" id="GO:0005388">
    <property type="term" value="F:P-type calcium transporter activity"/>
    <property type="evidence" value="ECO:0000318"/>
    <property type="project" value="GO_Central"/>
</dbReference>
<dbReference type="PRINTS" id="PR00119">
    <property type="entry name" value="CATATPASE"/>
</dbReference>
<dbReference type="InterPro" id="IPR023299">
    <property type="entry name" value="ATPase_P-typ_cyto_dom_N"/>
</dbReference>
<dbReference type="InterPro" id="IPR018303">
    <property type="entry name" value="ATPase_P-typ_P_site"/>
</dbReference>
<keyword evidence="4" id="KW-0547">Nucleotide-binding</keyword>
<dbReference type="Gene3D" id="3.40.1110.10">
    <property type="entry name" value="Calcium-transporting ATPase, cytoplasmic domain N"/>
    <property type="match status" value="1"/>
</dbReference>
<feature type="transmembrane region" description="Helical" evidence="10">
    <location>
        <begin position="134"/>
        <end position="154"/>
    </location>
</feature>
<name>F1A571_DICPU</name>
<dbReference type="InterPro" id="IPR023298">
    <property type="entry name" value="ATPase_P-typ_TM_dom_sf"/>
</dbReference>
<dbReference type="InterPro" id="IPR008250">
    <property type="entry name" value="ATPase_P-typ_transduc_dom_A_sf"/>
</dbReference>
<dbReference type="OrthoDB" id="158672at2759"/>
<feature type="transmembrane region" description="Helical" evidence="10">
    <location>
        <begin position="922"/>
        <end position="945"/>
    </location>
</feature>
<evidence type="ECO:0000313" key="13">
    <source>
        <dbReference type="Proteomes" id="UP000001064"/>
    </source>
</evidence>
<comment type="subcellular location">
    <subcellularLocation>
        <location evidence="1">Cell membrane</location>
        <topology evidence="1">Multi-pass membrane protein</topology>
    </subcellularLocation>
</comment>
<dbReference type="PRINTS" id="PR00121">
    <property type="entry name" value="NAKATPASE"/>
</dbReference>
<protein>
    <recommendedName>
        <fullName evidence="11">Cation-transporting P-type ATPase N-terminal domain-containing protein</fullName>
    </recommendedName>
</protein>
<feature type="transmembrane region" description="Helical" evidence="10">
    <location>
        <begin position="1000"/>
        <end position="1017"/>
    </location>
</feature>
<dbReference type="Gene3D" id="3.40.50.1000">
    <property type="entry name" value="HAD superfamily/HAD-like"/>
    <property type="match status" value="1"/>
</dbReference>
<keyword evidence="6" id="KW-1278">Translocase</keyword>
<evidence type="ECO:0000259" key="11">
    <source>
        <dbReference type="SMART" id="SM00831"/>
    </source>
</evidence>
<evidence type="ECO:0000256" key="3">
    <source>
        <dbReference type="ARBA" id="ARBA00022692"/>
    </source>
</evidence>
<evidence type="ECO:0000256" key="2">
    <source>
        <dbReference type="ARBA" id="ARBA00022475"/>
    </source>
</evidence>
<evidence type="ECO:0000256" key="5">
    <source>
        <dbReference type="ARBA" id="ARBA00022840"/>
    </source>
</evidence>
<reference evidence="13" key="1">
    <citation type="journal article" date="2011" name="Genome Biol.">
        <title>Comparative genomics of the social amoebae Dictyostelium discoideum and Dictyostelium purpureum.</title>
        <authorList>
            <consortium name="US DOE Joint Genome Institute (JGI-PGF)"/>
            <person name="Sucgang R."/>
            <person name="Kuo A."/>
            <person name="Tian X."/>
            <person name="Salerno W."/>
            <person name="Parikh A."/>
            <person name="Feasley C.L."/>
            <person name="Dalin E."/>
            <person name="Tu H."/>
            <person name="Huang E."/>
            <person name="Barry K."/>
            <person name="Lindquist E."/>
            <person name="Shapiro H."/>
            <person name="Bruce D."/>
            <person name="Schmutz J."/>
            <person name="Salamov A."/>
            <person name="Fey P."/>
            <person name="Gaudet P."/>
            <person name="Anjard C."/>
            <person name="Babu M.M."/>
            <person name="Basu S."/>
            <person name="Bushmanova Y."/>
            <person name="van der Wel H."/>
            <person name="Katoh-Kurasawa M."/>
            <person name="Dinh C."/>
            <person name="Coutinho P.M."/>
            <person name="Saito T."/>
            <person name="Elias M."/>
            <person name="Schaap P."/>
            <person name="Kay R.R."/>
            <person name="Henrissat B."/>
            <person name="Eichinger L."/>
            <person name="Rivero F."/>
            <person name="Putnam N.H."/>
            <person name="West C.M."/>
            <person name="Loomis W.F."/>
            <person name="Chisholm R.L."/>
            <person name="Shaulsky G."/>
            <person name="Strassmann J.E."/>
            <person name="Queller D.C."/>
            <person name="Kuspa A."/>
            <person name="Grigoriev I.V."/>
        </authorList>
    </citation>
    <scope>NUCLEOTIDE SEQUENCE [LARGE SCALE GENOMIC DNA]</scope>
    <source>
        <strain evidence="13">QSDP1</strain>
    </source>
</reference>
<keyword evidence="5" id="KW-0067">ATP-binding</keyword>
<dbReference type="InterPro" id="IPR006068">
    <property type="entry name" value="ATPase_P-typ_cation-transptr_C"/>
</dbReference>
<feature type="transmembrane region" description="Helical" evidence="10">
    <location>
        <begin position="330"/>
        <end position="359"/>
    </location>
</feature>
<dbReference type="EMBL" id="GL871572">
    <property type="protein sequence ID" value="EGC28659.1"/>
    <property type="molecule type" value="Genomic_DNA"/>
</dbReference>
<dbReference type="InterPro" id="IPR050510">
    <property type="entry name" value="Cation_transp_ATPase_P-type"/>
</dbReference>
<dbReference type="Pfam" id="PF00122">
    <property type="entry name" value="E1-E2_ATPase"/>
    <property type="match status" value="1"/>
</dbReference>
<dbReference type="NCBIfam" id="TIGR01494">
    <property type="entry name" value="ATPase_P-type"/>
    <property type="match status" value="2"/>
</dbReference>
<dbReference type="SUPFAM" id="SSF81665">
    <property type="entry name" value="Calcium ATPase, transmembrane domain M"/>
    <property type="match status" value="1"/>
</dbReference>
<sequence length="1035" mass="114726">MDGIATDTSTLFSSTSAPEPTPSLSLGYVDVEISNTFGTGDDDGEINADKLHTLSLERVCEYFKNSPEKGLSSSEATSRMKLHGPNVLDPPKTNYFKKLFFYVFGSFNCVLWCGVIVFFICWRPPLSNPPNPTNLALAILILLVILIQIFFSIFQDWSTSKVMNSILGMLPSECLVVRDGFVKMIPSKYLVPGDIVHLKLGNKVPADLMILQSNDLKVDNSVITGESEPVSIGTKCTDYSMVESKNVCFMGTHVINGCGMGIVLKHGNNTVMGKISTLTNSNSDKEPLIQKEINRFILIIVLLTIFLASILVIEWAAWLRTSYPDFMNVAGMLSNAMSCIVAFIPEGMPISVALTLLVIAKRMKSNNILPKSLKVVESLGVVNLILSDKTGTLTQNKMSVTTVAFVDSILTPDQCCSSLAADDTSPSSSPPPEDPKQERQVNGDATDISIFKFGQKLVNALTFDIRTPYVRIFDLPFNSKNKYMLTIHDVANIESQKKNIFGKSIDSLILHIKGAPDVILPMCSKVLSSATNTELDINETNLRAIKEIQQSLASNGQRVILLARKFYTPYSDDVNSDEYQKEIETKGLSGLTIIGLLGIMDPPRDDILETVSQCRVSGARFFMVTGDFSLTAASIAHQVGIFTLDKSISPDNVNDILLKGYRDDSYFEIAKESNRVTSLVLSGPDLQKLDVSNWDTINKYQEVVFARTTPEQKLLIVKEFQKRDNLVAVTGDGVNDCPALKAADVGIAVVSENGSDVAIEAADLVLLGSFSSIVDAIRLGRLVFQNLQKVIGYLLPCGSFSEITPVIVNSFFGTPSPLSSFLMIIICCFTDLFLSLPLIMEKEETDLLKLKPRNAKKDHLITMKIYIQSYLFMGVLQSVISIGMFFCYLYEYTGLHFTDLVFSFGNIDFTKAHVSSDDFFKVYVPIGNSVVFVTLVFLQWGNLLAIRNRRKSLLADPIRKKRRNPYIFLSFVASIAVILIVTEVEWIQTLFGTGSVPAKYWFLPFPFAVIIFLLDEIRKFFVRNFKNSPIAKIAW</sequence>
<dbReference type="SUPFAM" id="SSF56784">
    <property type="entry name" value="HAD-like"/>
    <property type="match status" value="1"/>
</dbReference>
<dbReference type="SFLD" id="SFLDG00002">
    <property type="entry name" value="C1.7:_P-type_atpase_like"/>
    <property type="match status" value="1"/>
</dbReference>
<feature type="region of interest" description="Disordered" evidence="9">
    <location>
        <begin position="1"/>
        <end position="23"/>
    </location>
</feature>
<dbReference type="InterPro" id="IPR023214">
    <property type="entry name" value="HAD_sf"/>
</dbReference>
<dbReference type="InterPro" id="IPR036412">
    <property type="entry name" value="HAD-like_sf"/>
</dbReference>
<dbReference type="GO" id="GO:0016887">
    <property type="term" value="F:ATP hydrolysis activity"/>
    <property type="evidence" value="ECO:0007669"/>
    <property type="project" value="InterPro"/>
</dbReference>
<evidence type="ECO:0000256" key="9">
    <source>
        <dbReference type="SAM" id="MobiDB-lite"/>
    </source>
</evidence>
<keyword evidence="13" id="KW-1185">Reference proteome</keyword>
<dbReference type="PANTHER" id="PTHR43294:SF21">
    <property type="entry name" value="CATION TRANSPORTING ATPASE"/>
    <property type="match status" value="1"/>
</dbReference>
<gene>
    <name evidence="12" type="ORF">DICPUDRAFT_90846</name>
</gene>
<dbReference type="SUPFAM" id="SSF81660">
    <property type="entry name" value="Metal cation-transporting ATPase, ATP-binding domain N"/>
    <property type="match status" value="1"/>
</dbReference>
<dbReference type="InterPro" id="IPR004014">
    <property type="entry name" value="ATPase_P-typ_cation-transptr_N"/>
</dbReference>
<feature type="region of interest" description="Disordered" evidence="9">
    <location>
        <begin position="419"/>
        <end position="441"/>
    </location>
</feature>
<dbReference type="RefSeq" id="XP_003294815.1">
    <property type="nucleotide sequence ID" value="XM_003294767.1"/>
</dbReference>
<dbReference type="eggNOG" id="KOG0203">
    <property type="taxonomic scope" value="Eukaryota"/>
</dbReference>
<dbReference type="InterPro" id="IPR059000">
    <property type="entry name" value="ATPase_P-type_domA"/>
</dbReference>
<dbReference type="VEuPathDB" id="AmoebaDB:DICPUDRAFT_90846"/>
<dbReference type="SMART" id="SM00831">
    <property type="entry name" value="Cation_ATPase_N"/>
    <property type="match status" value="1"/>
</dbReference>
<dbReference type="STRING" id="5786.F1A571"/>
<dbReference type="Pfam" id="PF00690">
    <property type="entry name" value="Cation_ATPase_N"/>
    <property type="match status" value="1"/>
</dbReference>
<evidence type="ECO:0000256" key="8">
    <source>
        <dbReference type="ARBA" id="ARBA00023136"/>
    </source>
</evidence>
<keyword evidence="3 10" id="KW-0812">Transmembrane</keyword>
<dbReference type="SFLD" id="SFLDS00003">
    <property type="entry name" value="Haloacid_Dehalogenase"/>
    <property type="match status" value="1"/>
</dbReference>
<evidence type="ECO:0000256" key="1">
    <source>
        <dbReference type="ARBA" id="ARBA00004651"/>
    </source>
</evidence>
<dbReference type="Gene3D" id="2.70.150.10">
    <property type="entry name" value="Calcium-transporting ATPase, cytoplasmic transduction domain A"/>
    <property type="match status" value="1"/>
</dbReference>
<dbReference type="Pfam" id="PF13246">
    <property type="entry name" value="Cation_ATPase"/>
    <property type="match status" value="1"/>
</dbReference>
<feature type="transmembrane region" description="Helical" evidence="10">
    <location>
        <begin position="818"/>
        <end position="839"/>
    </location>
</feature>
<evidence type="ECO:0000256" key="6">
    <source>
        <dbReference type="ARBA" id="ARBA00022967"/>
    </source>
</evidence>
<keyword evidence="7 10" id="KW-1133">Transmembrane helix</keyword>
<feature type="transmembrane region" description="Helical" evidence="10">
    <location>
        <begin position="966"/>
        <end position="988"/>
    </location>
</feature>
<feature type="domain" description="Cation-transporting P-type ATPase N-terminal" evidence="11">
    <location>
        <begin position="50"/>
        <end position="123"/>
    </location>
</feature>
<evidence type="ECO:0000256" key="7">
    <source>
        <dbReference type="ARBA" id="ARBA00022989"/>
    </source>
</evidence>
<evidence type="ECO:0000256" key="4">
    <source>
        <dbReference type="ARBA" id="ARBA00022741"/>
    </source>
</evidence>
<proteinExistence type="predicted"/>
<dbReference type="GeneID" id="10510541"/>
<dbReference type="PROSITE" id="PS00154">
    <property type="entry name" value="ATPASE_E1_E2"/>
    <property type="match status" value="1"/>
</dbReference>
<feature type="transmembrane region" description="Helical" evidence="10">
    <location>
        <begin position="870"/>
        <end position="891"/>
    </location>
</feature>
<keyword evidence="2" id="KW-1003">Cell membrane</keyword>
<dbReference type="SFLD" id="SFLDF00027">
    <property type="entry name" value="p-type_atpase"/>
    <property type="match status" value="1"/>
</dbReference>
<dbReference type="InParanoid" id="F1A571"/>
<accession>F1A571</accession>
<feature type="transmembrane region" description="Helical" evidence="10">
    <location>
        <begin position="296"/>
        <end position="318"/>
    </location>
</feature>
<dbReference type="InterPro" id="IPR044492">
    <property type="entry name" value="P_typ_ATPase_HD_dom"/>
</dbReference>
<dbReference type="AlphaFoldDB" id="F1A571"/>